<evidence type="ECO:0000313" key="4">
    <source>
        <dbReference type="Proteomes" id="UP000461010"/>
    </source>
</evidence>
<dbReference type="Proteomes" id="UP000472839">
    <property type="component" value="Unassembled WGS sequence"/>
</dbReference>
<dbReference type="Pfam" id="PF05016">
    <property type="entry name" value="ParE_toxin"/>
    <property type="match status" value="1"/>
</dbReference>
<name>A0A6L4WNI7_9BACT</name>
<protein>
    <submittedName>
        <fullName evidence="2">Type II toxin-antitoxin system RelE/ParE family toxin</fullName>
    </submittedName>
</protein>
<sequence>MNITYEPKFVNSFNNIWDYISLDSKIRANHFKSELKEKIENLVHMPYKFRKSFYFDNEEIRDMIFKGYVIPYKIDKIRNEIIIIGIKKYQENL</sequence>
<organism evidence="2 5">
    <name type="scientific">Poseidonibacter ostreae</name>
    <dbReference type="NCBI Taxonomy" id="2654171"/>
    <lineage>
        <taxon>Bacteria</taxon>
        <taxon>Pseudomonadati</taxon>
        <taxon>Campylobacterota</taxon>
        <taxon>Epsilonproteobacteria</taxon>
        <taxon>Campylobacterales</taxon>
        <taxon>Arcobacteraceae</taxon>
        <taxon>Poseidonibacter</taxon>
    </lineage>
</organism>
<gene>
    <name evidence="3" type="ORF">GBG18_14890</name>
    <name evidence="2" type="ORF">GBG19_14945</name>
</gene>
<reference evidence="4 5" key="1">
    <citation type="submission" date="2019-10" db="EMBL/GenBank/DDBJ databases">
        <title>Poseidonibacter ostreae sp. nov., isolated from the gut of the Ostrea denselamellosa.</title>
        <authorList>
            <person name="Choi A."/>
        </authorList>
    </citation>
    <scope>NUCLEOTIDE SEQUENCE [LARGE SCALE GENOMIC DNA]</scope>
    <source>
        <strain evidence="2 5">SJOD-M-33</strain>
        <strain evidence="3 4">SJOD-M-5</strain>
    </source>
</reference>
<dbReference type="InterPro" id="IPR035093">
    <property type="entry name" value="RelE/ParE_toxin_dom_sf"/>
</dbReference>
<proteinExistence type="predicted"/>
<comment type="caution">
    <text evidence="2">The sequence shown here is derived from an EMBL/GenBank/DDBJ whole genome shotgun (WGS) entry which is preliminary data.</text>
</comment>
<dbReference type="EMBL" id="WFKK01000067">
    <property type="protein sequence ID" value="KAB7885023.1"/>
    <property type="molecule type" value="Genomic_DNA"/>
</dbReference>
<evidence type="ECO:0000256" key="1">
    <source>
        <dbReference type="ARBA" id="ARBA00022649"/>
    </source>
</evidence>
<evidence type="ECO:0000313" key="2">
    <source>
        <dbReference type="EMBL" id="KAB7885023.1"/>
    </source>
</evidence>
<dbReference type="EMBL" id="WFKJ01000093">
    <property type="protein sequence ID" value="KAB7885890.1"/>
    <property type="molecule type" value="Genomic_DNA"/>
</dbReference>
<evidence type="ECO:0000313" key="3">
    <source>
        <dbReference type="EMBL" id="KAB7885890.1"/>
    </source>
</evidence>
<keyword evidence="1" id="KW-1277">Toxin-antitoxin system</keyword>
<dbReference type="AlphaFoldDB" id="A0A6L4WNI7"/>
<dbReference type="InterPro" id="IPR007712">
    <property type="entry name" value="RelE/ParE_toxin"/>
</dbReference>
<dbReference type="RefSeq" id="WP_152192352.1">
    <property type="nucleotide sequence ID" value="NZ_WFKI01000088.1"/>
</dbReference>
<accession>A0A6L4WNI7</accession>
<dbReference type="Gene3D" id="3.30.2310.20">
    <property type="entry name" value="RelE-like"/>
    <property type="match status" value="1"/>
</dbReference>
<dbReference type="Proteomes" id="UP000461010">
    <property type="component" value="Unassembled WGS sequence"/>
</dbReference>
<keyword evidence="4" id="KW-1185">Reference proteome</keyword>
<evidence type="ECO:0000313" key="5">
    <source>
        <dbReference type="Proteomes" id="UP000472839"/>
    </source>
</evidence>